<name>A0A2T0W9Q7_9LACT</name>
<evidence type="ECO:0000313" key="2">
    <source>
        <dbReference type="EMBL" id="PRY83244.1"/>
    </source>
</evidence>
<gene>
    <name evidence="2" type="ORF">CLV38_10523</name>
</gene>
<evidence type="ECO:0000259" key="1">
    <source>
        <dbReference type="Pfam" id="PF17881"/>
    </source>
</evidence>
<dbReference type="SUPFAM" id="SSF54403">
    <property type="entry name" value="Cystatin/monellin"/>
    <property type="match status" value="2"/>
</dbReference>
<protein>
    <submittedName>
        <fullName evidence="2">Uncharacterized protein YpmB</fullName>
    </submittedName>
</protein>
<sequence>MKKVIIGLVILMSALIVGSTVLYQRSSQPYARARADTIAYVAERTSLSEVEEFYWYNGTETYLTITGQNEDGENRLYIVQQSGGQITSLSAENALSEQEAIRMTREAREPAKILNARIGMIDDRPIWEVSYRNENDRLGYYVIDLRTGEWIQTIDNI</sequence>
<organism evidence="2 3">
    <name type="scientific">Alkalibacterium olivapovliticus</name>
    <dbReference type="NCBI Taxonomy" id="99907"/>
    <lineage>
        <taxon>Bacteria</taxon>
        <taxon>Bacillati</taxon>
        <taxon>Bacillota</taxon>
        <taxon>Bacilli</taxon>
        <taxon>Lactobacillales</taxon>
        <taxon>Carnobacteriaceae</taxon>
        <taxon>Alkalibacterium</taxon>
    </lineage>
</organism>
<dbReference type="OrthoDB" id="2242521at2"/>
<comment type="caution">
    <text evidence="2">The sequence shown here is derived from an EMBL/GenBank/DDBJ whole genome shotgun (WGS) entry which is preliminary data.</text>
</comment>
<dbReference type="InterPro" id="IPR046350">
    <property type="entry name" value="Cystatin_sf"/>
</dbReference>
<dbReference type="EMBL" id="PVTO01000005">
    <property type="protein sequence ID" value="PRY83244.1"/>
    <property type="molecule type" value="Genomic_DNA"/>
</dbReference>
<dbReference type="Pfam" id="PF17881">
    <property type="entry name" value="TseB"/>
    <property type="match status" value="1"/>
</dbReference>
<dbReference type="Proteomes" id="UP000238205">
    <property type="component" value="Unassembled WGS sequence"/>
</dbReference>
<dbReference type="InterPro" id="IPR041401">
    <property type="entry name" value="TseB-like_dom"/>
</dbReference>
<dbReference type="Gene3D" id="3.10.450.40">
    <property type="match status" value="2"/>
</dbReference>
<feature type="domain" description="Cell wall elongation regulator TseB-like" evidence="1">
    <location>
        <begin position="37"/>
        <end position="75"/>
    </location>
</feature>
<proteinExistence type="predicted"/>
<accession>A0A2T0W9Q7</accession>
<dbReference type="RefSeq" id="WP_106191670.1">
    <property type="nucleotide sequence ID" value="NZ_PVTO01000005.1"/>
</dbReference>
<reference evidence="2 3" key="1">
    <citation type="submission" date="2018-03" db="EMBL/GenBank/DDBJ databases">
        <title>Genomic Encyclopedia of Archaeal and Bacterial Type Strains, Phase II (KMG-II): from individual species to whole genera.</title>
        <authorList>
            <person name="Goeker M."/>
        </authorList>
    </citation>
    <scope>NUCLEOTIDE SEQUENCE [LARGE SCALE GENOMIC DNA]</scope>
    <source>
        <strain evidence="2 3">DSM 13175</strain>
    </source>
</reference>
<evidence type="ECO:0000313" key="3">
    <source>
        <dbReference type="Proteomes" id="UP000238205"/>
    </source>
</evidence>
<dbReference type="AlphaFoldDB" id="A0A2T0W9Q7"/>
<keyword evidence="3" id="KW-1185">Reference proteome</keyword>